<proteinExistence type="predicted"/>
<dbReference type="Pfam" id="PF00385">
    <property type="entry name" value="Chromo"/>
    <property type="match status" value="1"/>
</dbReference>
<organism evidence="2 3">
    <name type="scientific">Mytilus edulis</name>
    <name type="common">Blue mussel</name>
    <dbReference type="NCBI Taxonomy" id="6550"/>
    <lineage>
        <taxon>Eukaryota</taxon>
        <taxon>Metazoa</taxon>
        <taxon>Spiralia</taxon>
        <taxon>Lophotrochozoa</taxon>
        <taxon>Mollusca</taxon>
        <taxon>Bivalvia</taxon>
        <taxon>Autobranchia</taxon>
        <taxon>Pteriomorphia</taxon>
        <taxon>Mytilida</taxon>
        <taxon>Mytiloidea</taxon>
        <taxon>Mytilidae</taxon>
        <taxon>Mytilinae</taxon>
        <taxon>Mytilus</taxon>
    </lineage>
</organism>
<gene>
    <name evidence="2" type="ORF">MEDL_2165</name>
</gene>
<reference evidence="2" key="1">
    <citation type="submission" date="2021-03" db="EMBL/GenBank/DDBJ databases">
        <authorList>
            <person name="Bekaert M."/>
        </authorList>
    </citation>
    <scope>NUCLEOTIDE SEQUENCE</scope>
</reference>
<dbReference type="AlphaFoldDB" id="A0A8S3PSE7"/>
<evidence type="ECO:0000259" key="1">
    <source>
        <dbReference type="PROSITE" id="PS50013"/>
    </source>
</evidence>
<dbReference type="SUPFAM" id="SSF54160">
    <property type="entry name" value="Chromo domain-like"/>
    <property type="match status" value="1"/>
</dbReference>
<accession>A0A8S3PSE7</accession>
<protein>
    <recommendedName>
        <fullName evidence="1">Chromo domain-containing protein</fullName>
    </recommendedName>
</protein>
<evidence type="ECO:0000313" key="3">
    <source>
        <dbReference type="Proteomes" id="UP000683360"/>
    </source>
</evidence>
<dbReference type="InterPro" id="IPR000953">
    <property type="entry name" value="Chromo/chromo_shadow_dom"/>
</dbReference>
<name>A0A8S3PSE7_MYTED</name>
<feature type="domain" description="Chromo" evidence="1">
    <location>
        <begin position="40"/>
        <end position="98"/>
    </location>
</feature>
<dbReference type="PANTHER" id="PTHR31424">
    <property type="entry name" value="PROTEIN CBG23806"/>
    <property type="match status" value="1"/>
</dbReference>
<keyword evidence="3" id="KW-1185">Reference proteome</keyword>
<dbReference type="OrthoDB" id="5959797at2759"/>
<sequence>MASERSLRPKRDIDWKNYILVKLLPIEKAQIKRATFAETFEVERLISRKISKNEGHSNLVKWDGYHISESIYEPAIHLPDTILQTFECPNISKSLERRLESKTIHVLWLYRKITGSRKRKAFDSTVHKLAIFSDELENVKKLNYTLQKFQIENLDFDQRCFDLHEKLRSEIVEKNILVEKKQCLIKQLGIVTYENENLLNYVKILHKRVATPNSGKEFTEISDNNKSRKIREFKSKAETALWFAESYGLVPQYIKLQSSIGEAFKVDFQPTDYNKSSFQDLLDEEKQKLRICYGLTLSSKDQNVFCIVNCKEDYDSLKKSCKPIFEEINSLYKRGTIEVDGRKINLEILLGGDMKFLQILLGLGGSLCNYSCPWCRIHKGEREDMTKPWDFYHGNNMNRTAQNLEEDVVRNHYGVRAQPLIMIEPEHIIIDELHLLLQICDKLLSNLIKDTKTLDDKNVIHGEKTDFLHQLVVKIRECGVSFSVWTKKGTQGEVEWSSLTGSDYKRLLENLPSKLCFIIHHYTHNLTVEL</sequence>
<comment type="caution">
    <text evidence="2">The sequence shown here is derived from an EMBL/GenBank/DDBJ whole genome shotgun (WGS) entry which is preliminary data.</text>
</comment>
<dbReference type="PROSITE" id="PS50013">
    <property type="entry name" value="CHROMO_2"/>
    <property type="match status" value="1"/>
</dbReference>
<dbReference type="Proteomes" id="UP000683360">
    <property type="component" value="Unassembled WGS sequence"/>
</dbReference>
<dbReference type="EMBL" id="CAJPWZ010000141">
    <property type="protein sequence ID" value="CAG2186655.1"/>
    <property type="molecule type" value="Genomic_DNA"/>
</dbReference>
<dbReference type="Gene3D" id="2.40.50.40">
    <property type="match status" value="1"/>
</dbReference>
<dbReference type="PANTHER" id="PTHR31424:SF3">
    <property type="entry name" value="RING-TYPE DOMAIN-CONTAINING PROTEIN"/>
    <property type="match status" value="1"/>
</dbReference>
<evidence type="ECO:0000313" key="2">
    <source>
        <dbReference type="EMBL" id="CAG2186655.1"/>
    </source>
</evidence>
<dbReference type="InterPro" id="IPR016197">
    <property type="entry name" value="Chromo-like_dom_sf"/>
</dbReference>
<dbReference type="InterPro" id="IPR023780">
    <property type="entry name" value="Chromo_domain"/>
</dbReference>